<dbReference type="Gene3D" id="3.40.50.9100">
    <property type="entry name" value="Dehydroquinase, class II"/>
    <property type="match status" value="1"/>
</dbReference>
<keyword evidence="2" id="KW-0456">Lyase</keyword>
<name>A0AA35WFT2_GEOBA</name>
<dbReference type="GO" id="GO:0003855">
    <property type="term" value="F:3-dehydroquinate dehydratase activity"/>
    <property type="evidence" value="ECO:0007669"/>
    <property type="project" value="UniProtKB-EC"/>
</dbReference>
<dbReference type="EC" id="4.2.1.10" evidence="1"/>
<evidence type="ECO:0000313" key="4">
    <source>
        <dbReference type="Proteomes" id="UP001174909"/>
    </source>
</evidence>
<gene>
    <name evidence="3" type="ORF">GBAR_LOCUS9696</name>
</gene>
<dbReference type="GO" id="GO:0019631">
    <property type="term" value="P:quinate catabolic process"/>
    <property type="evidence" value="ECO:0007669"/>
    <property type="project" value="TreeGrafter"/>
</dbReference>
<keyword evidence="4" id="KW-1185">Reference proteome</keyword>
<dbReference type="PANTHER" id="PTHR21272">
    <property type="entry name" value="CATABOLIC 3-DEHYDROQUINASE"/>
    <property type="match status" value="1"/>
</dbReference>
<dbReference type="PIRSF" id="PIRSF001399">
    <property type="entry name" value="DHquinase_II"/>
    <property type="match status" value="1"/>
</dbReference>
<dbReference type="PANTHER" id="PTHR21272:SF3">
    <property type="entry name" value="CATABOLIC 3-DEHYDROQUINASE"/>
    <property type="match status" value="1"/>
</dbReference>
<reference evidence="3" key="1">
    <citation type="submission" date="2023-03" db="EMBL/GenBank/DDBJ databases">
        <authorList>
            <person name="Steffen K."/>
            <person name="Cardenas P."/>
        </authorList>
    </citation>
    <scope>NUCLEOTIDE SEQUENCE</scope>
</reference>
<evidence type="ECO:0000256" key="2">
    <source>
        <dbReference type="ARBA" id="ARBA00023239"/>
    </source>
</evidence>
<dbReference type="EMBL" id="CASHTH010001466">
    <property type="protein sequence ID" value="CAI8015716.1"/>
    <property type="molecule type" value="Genomic_DNA"/>
</dbReference>
<accession>A0AA35WFT2</accession>
<dbReference type="Proteomes" id="UP001174909">
    <property type="component" value="Unassembled WGS sequence"/>
</dbReference>
<evidence type="ECO:0000256" key="1">
    <source>
        <dbReference type="ARBA" id="ARBA00012060"/>
    </source>
</evidence>
<dbReference type="AlphaFoldDB" id="A0AA35WFT2"/>
<dbReference type="Pfam" id="PF01220">
    <property type="entry name" value="DHquinase_II"/>
    <property type="match status" value="1"/>
</dbReference>
<sequence>MELRGTVDIEIFGTMTLPEYDEHIQEYASEVGVDVEIFHSNEEGEVIAKLKGTDANAALINPGGYTTGHPALADTIREAPIPTLEIHMSNPASRGRVSEIGPACRGVITGMGIVGYNLGLQAAKQLAND</sequence>
<protein>
    <recommendedName>
        <fullName evidence="1">3-dehydroquinate dehydratase</fullName>
        <ecNumber evidence="1">4.2.1.10</ecNumber>
    </recommendedName>
</protein>
<evidence type="ECO:0000313" key="3">
    <source>
        <dbReference type="EMBL" id="CAI8015716.1"/>
    </source>
</evidence>
<dbReference type="InterPro" id="IPR036441">
    <property type="entry name" value="DHquinase_II_sf"/>
</dbReference>
<proteinExistence type="predicted"/>
<organism evidence="3 4">
    <name type="scientific">Geodia barretti</name>
    <name type="common">Barrett's horny sponge</name>
    <dbReference type="NCBI Taxonomy" id="519541"/>
    <lineage>
        <taxon>Eukaryota</taxon>
        <taxon>Metazoa</taxon>
        <taxon>Porifera</taxon>
        <taxon>Demospongiae</taxon>
        <taxon>Heteroscleromorpha</taxon>
        <taxon>Tetractinellida</taxon>
        <taxon>Astrophorina</taxon>
        <taxon>Geodiidae</taxon>
        <taxon>Geodia</taxon>
    </lineage>
</organism>
<comment type="caution">
    <text evidence="3">The sequence shown here is derived from an EMBL/GenBank/DDBJ whole genome shotgun (WGS) entry which is preliminary data.</text>
</comment>
<dbReference type="SUPFAM" id="SSF52304">
    <property type="entry name" value="Type II 3-dehydroquinate dehydratase"/>
    <property type="match status" value="1"/>
</dbReference>
<dbReference type="InterPro" id="IPR001874">
    <property type="entry name" value="DHquinase_II"/>
</dbReference>